<evidence type="ECO:0000256" key="1">
    <source>
        <dbReference type="SAM" id="MobiDB-lite"/>
    </source>
</evidence>
<organism evidence="2 3">
    <name type="scientific">Blautia hominis</name>
    <dbReference type="NCBI Taxonomy" id="2025493"/>
    <lineage>
        <taxon>Bacteria</taxon>
        <taxon>Bacillati</taxon>
        <taxon>Bacillota</taxon>
        <taxon>Clostridia</taxon>
        <taxon>Lachnospirales</taxon>
        <taxon>Lachnospiraceae</taxon>
        <taxon>Blautia</taxon>
    </lineage>
</organism>
<accession>A0ABQ0BG34</accession>
<feature type="region of interest" description="Disordered" evidence="1">
    <location>
        <begin position="93"/>
        <end position="140"/>
    </location>
</feature>
<feature type="compositionally biased region" description="Basic and acidic residues" evidence="1">
    <location>
        <begin position="93"/>
        <end position="103"/>
    </location>
</feature>
<keyword evidence="3" id="KW-1185">Reference proteome</keyword>
<reference evidence="2 3" key="1">
    <citation type="submission" date="2024-04" db="EMBL/GenBank/DDBJ databases">
        <title>Defined microbial consortia suppress multidrug-resistant proinflammatory Enterobacteriaceae via ecological control.</title>
        <authorList>
            <person name="Furuichi M."/>
            <person name="Kawaguchi T."/>
            <person name="Pust M."/>
            <person name="Yasuma K."/>
            <person name="Plichta D."/>
            <person name="Hasegawa N."/>
            <person name="Ohya T."/>
            <person name="Bhattarai S."/>
            <person name="Sasajima S."/>
            <person name="Aoto Y."/>
            <person name="Tuganbaev T."/>
            <person name="Yaginuma M."/>
            <person name="Ueda M."/>
            <person name="Okahashi N."/>
            <person name="Amafuji K."/>
            <person name="Kiridooshi Y."/>
            <person name="Sugita K."/>
            <person name="Strazar M."/>
            <person name="Skelly A."/>
            <person name="Suda W."/>
            <person name="Hattori M."/>
            <person name="Nakamoto N."/>
            <person name="Caballero S."/>
            <person name="Norman J."/>
            <person name="Olle B."/>
            <person name="Tanoue T."/>
            <person name="Arita M."/>
            <person name="Bucci V."/>
            <person name="Atarashi K."/>
            <person name="Xavier R."/>
            <person name="Honda K."/>
        </authorList>
    </citation>
    <scope>NUCLEOTIDE SEQUENCE [LARGE SCALE GENOMIC DNA]</scope>
    <source>
        <strain evidence="3">k04-0078-D8-1</strain>
    </source>
</reference>
<dbReference type="Proteomes" id="UP001600943">
    <property type="component" value="Unassembled WGS sequence"/>
</dbReference>
<evidence type="ECO:0000313" key="2">
    <source>
        <dbReference type="EMBL" id="GAA6410426.1"/>
    </source>
</evidence>
<protein>
    <submittedName>
        <fullName evidence="2">Uncharacterized protein</fullName>
    </submittedName>
</protein>
<evidence type="ECO:0000313" key="3">
    <source>
        <dbReference type="Proteomes" id="UP001600943"/>
    </source>
</evidence>
<gene>
    <name evidence="2" type="ORF">K040078D81_45430</name>
</gene>
<name>A0ABQ0BG34_9FIRM</name>
<dbReference type="RefSeq" id="WP_390408861.1">
    <property type="nucleotide sequence ID" value="NZ_BAABYW010000001.1"/>
</dbReference>
<comment type="caution">
    <text evidence="2">The sequence shown here is derived from an EMBL/GenBank/DDBJ whole genome shotgun (WGS) entry which is preliminary data.</text>
</comment>
<proteinExistence type="predicted"/>
<dbReference type="EMBL" id="BAABYW010000001">
    <property type="protein sequence ID" value="GAA6410426.1"/>
    <property type="molecule type" value="Genomic_DNA"/>
</dbReference>
<sequence length="140" mass="15788">MKNKRVDLRLNSKIAAHRLAISKLEHYDKTRYTSATHYIVSAIDAFEEPVEVTKSELRQVIREELRKAAGELRGAAIEPVSQYAAHAVVLQAEKPEESKKTQDGLEEEIQGSPAADQTPEEEERPEIDPATFEFMEQLGI</sequence>